<proteinExistence type="predicted"/>
<dbReference type="InterPro" id="IPR027417">
    <property type="entry name" value="P-loop_NTPase"/>
</dbReference>
<organism evidence="2 3">
    <name type="scientific">Nocardia terpenica</name>
    <dbReference type="NCBI Taxonomy" id="455432"/>
    <lineage>
        <taxon>Bacteria</taxon>
        <taxon>Bacillati</taxon>
        <taxon>Actinomycetota</taxon>
        <taxon>Actinomycetes</taxon>
        <taxon>Mycobacteriales</taxon>
        <taxon>Nocardiaceae</taxon>
        <taxon>Nocardia</taxon>
    </lineage>
</organism>
<dbReference type="RefSeq" id="WP_167490954.1">
    <property type="nucleotide sequence ID" value="NZ_CP046173.1"/>
</dbReference>
<dbReference type="AlphaFoldDB" id="A0A6G9ZDW0"/>
<evidence type="ECO:0008006" key="4">
    <source>
        <dbReference type="Google" id="ProtNLM"/>
    </source>
</evidence>
<evidence type="ECO:0000313" key="2">
    <source>
        <dbReference type="EMBL" id="QIS23634.1"/>
    </source>
</evidence>
<accession>A0A6G9ZDW0</accession>
<sequence>MAGRIDLDAVAAVVGGRAPDPVPAPQMPGPAQPPRMRAGRRRRVVLPPVLVLGSGGGSGATTTAFGVASAAATSPEPVHSVAVDATVAGGDLAGRATDAPLAGGLQSWLASRHPHRESSVAACSTSTTAGVRVLSRGPDPLPRRETLASAHRYLERAGMLAVYDAGAPVWNPGAGLILADPRVGLAITVAARADAINRLRAALSWLDTHAGEFVIGEAVIVVTAQTPRTGSAETDHVRTFLGPWVRAVVAVPFDAHLAAGTQMHWEQLSAATRDAYRQVLGEIR</sequence>
<gene>
    <name evidence="2" type="ORF">F6W96_40570</name>
</gene>
<dbReference type="Proteomes" id="UP000500953">
    <property type="component" value="Chromosome"/>
</dbReference>
<dbReference type="SUPFAM" id="SSF52540">
    <property type="entry name" value="P-loop containing nucleoside triphosphate hydrolases"/>
    <property type="match status" value="1"/>
</dbReference>
<evidence type="ECO:0000313" key="3">
    <source>
        <dbReference type="Proteomes" id="UP000500953"/>
    </source>
</evidence>
<protein>
    <recommendedName>
        <fullName evidence="4">ATPase</fullName>
    </recommendedName>
</protein>
<name>A0A6G9ZDW0_9NOCA</name>
<dbReference type="EMBL" id="CP046173">
    <property type="protein sequence ID" value="QIS23634.1"/>
    <property type="molecule type" value="Genomic_DNA"/>
</dbReference>
<dbReference type="Gene3D" id="3.40.50.300">
    <property type="entry name" value="P-loop containing nucleotide triphosphate hydrolases"/>
    <property type="match status" value="1"/>
</dbReference>
<feature type="region of interest" description="Disordered" evidence="1">
    <location>
        <begin position="16"/>
        <end position="38"/>
    </location>
</feature>
<evidence type="ECO:0000256" key="1">
    <source>
        <dbReference type="SAM" id="MobiDB-lite"/>
    </source>
</evidence>
<reference evidence="2 3" key="1">
    <citation type="journal article" date="2019" name="ACS Chem. Biol.">
        <title>Identification and Mobilization of a Cryptic Antibiotic Biosynthesis Gene Locus from a Human-Pathogenic Nocardia Isolate.</title>
        <authorList>
            <person name="Herisse M."/>
            <person name="Ishida K."/>
            <person name="Porter J.L."/>
            <person name="Howden B."/>
            <person name="Hertweck C."/>
            <person name="Stinear T.P."/>
            <person name="Pidot S.J."/>
        </authorList>
    </citation>
    <scope>NUCLEOTIDE SEQUENCE [LARGE SCALE GENOMIC DNA]</scope>
    <source>
        <strain evidence="2 3">AUSMDU00012715</strain>
    </source>
</reference>
<feature type="compositionally biased region" description="Pro residues" evidence="1">
    <location>
        <begin position="20"/>
        <end position="33"/>
    </location>
</feature>